<dbReference type="Gene3D" id="1.10.357.10">
    <property type="entry name" value="Tetracycline Repressor, domain 2"/>
    <property type="match status" value="1"/>
</dbReference>
<dbReference type="Proteomes" id="UP001612741">
    <property type="component" value="Unassembled WGS sequence"/>
</dbReference>
<dbReference type="InterPro" id="IPR036271">
    <property type="entry name" value="Tet_transcr_reg_TetR-rel_C_sf"/>
</dbReference>
<evidence type="ECO:0000256" key="3">
    <source>
        <dbReference type="ARBA" id="ARBA00023125"/>
    </source>
</evidence>
<dbReference type="PROSITE" id="PS50977">
    <property type="entry name" value="HTH_TETR_2"/>
    <property type="match status" value="1"/>
</dbReference>
<dbReference type="PANTHER" id="PTHR30055:SF234">
    <property type="entry name" value="HTH-TYPE TRANSCRIPTIONAL REGULATOR BETI"/>
    <property type="match status" value="1"/>
</dbReference>
<sequence>MPKVVDHDARRAELIAATWRTIRRLGLAGATTREIAKEAGYAHGLLAYYFPDKDAILDAALERAYQAARAQLSARLAGRSGRDAVREVLLAALPIGEASVETQVLVMSWGTMVTSEAQRARRYAGHREWRDTVRVLVRIAAAVGEMTAEQDPGEIADALVALVDGLTLHGVMNPAEYPERRLVATVDRVLDRYR</sequence>
<evidence type="ECO:0000256" key="2">
    <source>
        <dbReference type="ARBA" id="ARBA00023015"/>
    </source>
</evidence>
<dbReference type="SUPFAM" id="SSF46689">
    <property type="entry name" value="Homeodomain-like"/>
    <property type="match status" value="1"/>
</dbReference>
<evidence type="ECO:0000259" key="6">
    <source>
        <dbReference type="PROSITE" id="PS50977"/>
    </source>
</evidence>
<dbReference type="PANTHER" id="PTHR30055">
    <property type="entry name" value="HTH-TYPE TRANSCRIPTIONAL REGULATOR RUTR"/>
    <property type="match status" value="1"/>
</dbReference>
<evidence type="ECO:0000313" key="8">
    <source>
        <dbReference type="Proteomes" id="UP001612741"/>
    </source>
</evidence>
<dbReference type="Pfam" id="PF00440">
    <property type="entry name" value="TetR_N"/>
    <property type="match status" value="1"/>
</dbReference>
<feature type="DNA-binding region" description="H-T-H motif" evidence="5">
    <location>
        <begin position="31"/>
        <end position="50"/>
    </location>
</feature>
<dbReference type="Pfam" id="PF13977">
    <property type="entry name" value="TetR_C_6"/>
    <property type="match status" value="1"/>
</dbReference>
<dbReference type="EMBL" id="JBITGY010000005">
    <property type="protein sequence ID" value="MFI6499557.1"/>
    <property type="molecule type" value="Genomic_DNA"/>
</dbReference>
<proteinExistence type="predicted"/>
<dbReference type="InterPro" id="IPR001647">
    <property type="entry name" value="HTH_TetR"/>
</dbReference>
<dbReference type="RefSeq" id="WP_397082943.1">
    <property type="nucleotide sequence ID" value="NZ_JBITGY010000005.1"/>
</dbReference>
<dbReference type="InterPro" id="IPR050109">
    <property type="entry name" value="HTH-type_TetR-like_transc_reg"/>
</dbReference>
<evidence type="ECO:0000313" key="7">
    <source>
        <dbReference type="EMBL" id="MFI6499557.1"/>
    </source>
</evidence>
<evidence type="ECO:0000256" key="1">
    <source>
        <dbReference type="ARBA" id="ARBA00022491"/>
    </source>
</evidence>
<feature type="domain" description="HTH tetR-type" evidence="6">
    <location>
        <begin position="8"/>
        <end position="68"/>
    </location>
</feature>
<gene>
    <name evidence="7" type="ORF">ACIBG2_19370</name>
</gene>
<name>A0ABW7YUG3_9ACTN</name>
<evidence type="ECO:0000256" key="4">
    <source>
        <dbReference type="ARBA" id="ARBA00023163"/>
    </source>
</evidence>
<keyword evidence="8" id="KW-1185">Reference proteome</keyword>
<keyword evidence="2" id="KW-0805">Transcription regulation</keyword>
<dbReference type="SUPFAM" id="SSF48498">
    <property type="entry name" value="Tetracyclin repressor-like, C-terminal domain"/>
    <property type="match status" value="1"/>
</dbReference>
<organism evidence="7 8">
    <name type="scientific">Nonomuraea typhae</name>
    <dbReference type="NCBI Taxonomy" id="2603600"/>
    <lineage>
        <taxon>Bacteria</taxon>
        <taxon>Bacillati</taxon>
        <taxon>Actinomycetota</taxon>
        <taxon>Actinomycetes</taxon>
        <taxon>Streptosporangiales</taxon>
        <taxon>Streptosporangiaceae</taxon>
        <taxon>Nonomuraea</taxon>
    </lineage>
</organism>
<evidence type="ECO:0000256" key="5">
    <source>
        <dbReference type="PROSITE-ProRule" id="PRU00335"/>
    </source>
</evidence>
<comment type="caution">
    <text evidence="7">The sequence shown here is derived from an EMBL/GenBank/DDBJ whole genome shotgun (WGS) entry which is preliminary data.</text>
</comment>
<reference evidence="7 8" key="1">
    <citation type="submission" date="2024-10" db="EMBL/GenBank/DDBJ databases">
        <title>The Natural Products Discovery Center: Release of the First 8490 Sequenced Strains for Exploring Actinobacteria Biosynthetic Diversity.</title>
        <authorList>
            <person name="Kalkreuter E."/>
            <person name="Kautsar S.A."/>
            <person name="Yang D."/>
            <person name="Bader C.D."/>
            <person name="Teijaro C.N."/>
            <person name="Fluegel L."/>
            <person name="Davis C.M."/>
            <person name="Simpson J.R."/>
            <person name="Lauterbach L."/>
            <person name="Steele A.D."/>
            <person name="Gui C."/>
            <person name="Meng S."/>
            <person name="Li G."/>
            <person name="Viehrig K."/>
            <person name="Ye F."/>
            <person name="Su P."/>
            <person name="Kiefer A.F."/>
            <person name="Nichols A."/>
            <person name="Cepeda A.J."/>
            <person name="Yan W."/>
            <person name="Fan B."/>
            <person name="Jiang Y."/>
            <person name="Adhikari A."/>
            <person name="Zheng C.-J."/>
            <person name="Schuster L."/>
            <person name="Cowan T.M."/>
            <person name="Smanski M.J."/>
            <person name="Chevrette M.G."/>
            <person name="De Carvalho L.P.S."/>
            <person name="Shen B."/>
        </authorList>
    </citation>
    <scope>NUCLEOTIDE SEQUENCE [LARGE SCALE GENOMIC DNA]</scope>
    <source>
        <strain evidence="7 8">NPDC050545</strain>
    </source>
</reference>
<protein>
    <submittedName>
        <fullName evidence="7">TetR/AcrR family transcriptional regulator</fullName>
    </submittedName>
</protein>
<keyword evidence="4" id="KW-0804">Transcription</keyword>
<dbReference type="InterPro" id="IPR039538">
    <property type="entry name" value="BetI_C"/>
</dbReference>
<accession>A0ABW7YUG3</accession>
<keyword evidence="3 5" id="KW-0238">DNA-binding</keyword>
<dbReference type="InterPro" id="IPR009057">
    <property type="entry name" value="Homeodomain-like_sf"/>
</dbReference>
<keyword evidence="1" id="KW-0678">Repressor</keyword>